<keyword evidence="3" id="KW-1185">Reference proteome</keyword>
<feature type="compositionally biased region" description="Polar residues" evidence="1">
    <location>
        <begin position="80"/>
        <end position="89"/>
    </location>
</feature>
<gene>
    <name evidence="2" type="ORF">JIN84_05145</name>
</gene>
<dbReference type="AlphaFoldDB" id="A0A934VB33"/>
<reference evidence="2" key="1">
    <citation type="submission" date="2021-01" db="EMBL/GenBank/DDBJ databases">
        <title>Modified the classification status of verrucomicrobia.</title>
        <authorList>
            <person name="Feng X."/>
        </authorList>
    </citation>
    <scope>NUCLEOTIDE SEQUENCE</scope>
    <source>
        <strain evidence="2">JCM 18052</strain>
    </source>
</reference>
<sequence>MMLFIEIRLILSNKSSDWFRTFLNVAGEFILKSICAEDYHEYCLPFRRAVLSVAHRRVNADPHSKPLASPLGAASHRKSNQSPAVNSRRLTATAKMLTHRSRQDFFVT</sequence>
<evidence type="ECO:0000313" key="3">
    <source>
        <dbReference type="Proteomes" id="UP000600139"/>
    </source>
</evidence>
<comment type="caution">
    <text evidence="2">The sequence shown here is derived from an EMBL/GenBank/DDBJ whole genome shotgun (WGS) entry which is preliminary data.</text>
</comment>
<organism evidence="2 3">
    <name type="scientific">Luteolibacter yonseiensis</name>
    <dbReference type="NCBI Taxonomy" id="1144680"/>
    <lineage>
        <taxon>Bacteria</taxon>
        <taxon>Pseudomonadati</taxon>
        <taxon>Verrucomicrobiota</taxon>
        <taxon>Verrucomicrobiia</taxon>
        <taxon>Verrucomicrobiales</taxon>
        <taxon>Verrucomicrobiaceae</taxon>
        <taxon>Luteolibacter</taxon>
    </lineage>
</organism>
<protein>
    <submittedName>
        <fullName evidence="2">Uncharacterized protein</fullName>
    </submittedName>
</protein>
<dbReference type="RefSeq" id="WP_200349935.1">
    <property type="nucleotide sequence ID" value="NZ_BAABHZ010000010.1"/>
</dbReference>
<name>A0A934VB33_9BACT</name>
<evidence type="ECO:0000256" key="1">
    <source>
        <dbReference type="SAM" id="MobiDB-lite"/>
    </source>
</evidence>
<dbReference type="EMBL" id="JAENIK010000004">
    <property type="protein sequence ID" value="MBK1814989.1"/>
    <property type="molecule type" value="Genomic_DNA"/>
</dbReference>
<accession>A0A934VB33</accession>
<feature type="region of interest" description="Disordered" evidence="1">
    <location>
        <begin position="61"/>
        <end position="89"/>
    </location>
</feature>
<evidence type="ECO:0000313" key="2">
    <source>
        <dbReference type="EMBL" id="MBK1814989.1"/>
    </source>
</evidence>
<proteinExistence type="predicted"/>
<dbReference type="Proteomes" id="UP000600139">
    <property type="component" value="Unassembled WGS sequence"/>
</dbReference>